<evidence type="ECO:0000313" key="2">
    <source>
        <dbReference type="EMBL" id="UEL46429.1"/>
    </source>
</evidence>
<gene>
    <name evidence="2" type="ORF">JW646_12325</name>
</gene>
<dbReference type="KEGG" id="tem:JW646_12325"/>
<protein>
    <submittedName>
        <fullName evidence="2">DUF4007 family protein</fullName>
    </submittedName>
</protein>
<dbReference type="AlphaFoldDB" id="A0AAX2ZEC8"/>
<sequence>MKIKGHQSFHIRRGWIYKGLTKVNANEEVFIEKSSALTDEFGIGTNMVAALKYWLEALNLVRKVRRGNQTIYRLTEIAEMILRKDPYLEEIETWELLHYSLATNEDQATTWYWFFNEYKGNKFSKDNLVNSLNEYILNTYQKEVAERSINDDISCLLNTYISKPGKTPEDNIESPFAELELITFVNSRNGKYIYTKTHKNSINIYLAYYILVNLSNGKNNIEIKKIIESPKSIGNIFNLNDYEVMDLMDSLQNEGLIKTVRTGGLDYITLSDINSPIDKLEKIYE</sequence>
<proteinExistence type="predicted"/>
<dbReference type="EMBL" id="CP081135">
    <property type="protein sequence ID" value="UEL46429.1"/>
    <property type="molecule type" value="Genomic_DNA"/>
</dbReference>
<organism evidence="2 3">
    <name type="scientific">Terrisporobacter hibernicus</name>
    <dbReference type="NCBI Taxonomy" id="2813371"/>
    <lineage>
        <taxon>Bacteria</taxon>
        <taxon>Bacillati</taxon>
        <taxon>Bacillota</taxon>
        <taxon>Clostridia</taxon>
        <taxon>Peptostreptococcales</taxon>
        <taxon>Peptostreptococcaceae</taxon>
        <taxon>Terrisporobacter</taxon>
    </lineage>
</organism>
<evidence type="ECO:0000313" key="3">
    <source>
        <dbReference type="Proteomes" id="UP001198983"/>
    </source>
</evidence>
<name>A0AAX2ZEC8_9FIRM</name>
<dbReference type="InterPro" id="IPR025248">
    <property type="entry name" value="DUF4007"/>
</dbReference>
<keyword evidence="3" id="KW-1185">Reference proteome</keyword>
<accession>A0AAX2ZEC8</accession>
<feature type="domain" description="DUF4007" evidence="1">
    <location>
        <begin position="5"/>
        <end position="274"/>
    </location>
</feature>
<dbReference type="Pfam" id="PF13182">
    <property type="entry name" value="DUF4007"/>
    <property type="match status" value="1"/>
</dbReference>
<dbReference type="RefSeq" id="WP_228415324.1">
    <property type="nucleotide sequence ID" value="NZ_CP081135.1"/>
</dbReference>
<reference evidence="2 3" key="1">
    <citation type="journal article" date="2023" name="Int. J. Syst. Evol. Microbiol.">
        <title>Terrisporobacter hibernicus sp. nov., isolated from bovine faeces in Northern Ireland.</title>
        <authorList>
            <person name="Mitchell M."/>
            <person name="Nguyen S.V."/>
            <person name="Connor M."/>
            <person name="Fairley D.J."/>
            <person name="Donoghue O."/>
            <person name="Marshall H."/>
            <person name="Koolman L."/>
            <person name="McMullan G."/>
            <person name="Schaffer K.E."/>
            <person name="McGrath J.W."/>
            <person name="Fanning S."/>
        </authorList>
    </citation>
    <scope>NUCLEOTIDE SEQUENCE [LARGE SCALE GENOMIC DNA]</scope>
    <source>
        <strain evidence="2 3">MCA3</strain>
    </source>
</reference>
<evidence type="ECO:0000259" key="1">
    <source>
        <dbReference type="Pfam" id="PF13182"/>
    </source>
</evidence>
<dbReference type="Proteomes" id="UP001198983">
    <property type="component" value="Chromosome"/>
</dbReference>